<dbReference type="ESTHER" id="9rhiz-a0a1i3zdk3">
    <property type="family name" value="VirJ"/>
</dbReference>
<proteinExistence type="predicted"/>
<feature type="domain" description="Bacterial virulence" evidence="1">
    <location>
        <begin position="268"/>
        <end position="454"/>
    </location>
</feature>
<evidence type="ECO:0000259" key="1">
    <source>
        <dbReference type="Pfam" id="PF06057"/>
    </source>
</evidence>
<dbReference type="PIRSF" id="PIRSF029063">
    <property type="entry name" value="IV_sec_VirJ"/>
    <property type="match status" value="1"/>
</dbReference>
<dbReference type="PROSITE" id="PS51257">
    <property type="entry name" value="PROKAR_LIPOPROTEIN"/>
    <property type="match status" value="1"/>
</dbReference>
<reference evidence="2 3" key="1">
    <citation type="submission" date="2016-10" db="EMBL/GenBank/DDBJ databases">
        <authorList>
            <person name="Varghese N."/>
            <person name="Submissions S."/>
        </authorList>
    </citation>
    <scope>NUCLEOTIDE SEQUENCE [LARGE SCALE GENOMIC DNA]</scope>
    <source>
        <strain evidence="2 3">DSM 21822</strain>
    </source>
</reference>
<dbReference type="EMBL" id="FOSL01000006">
    <property type="protein sequence ID" value="SFK42268.1"/>
    <property type="molecule type" value="Genomic_DNA"/>
</dbReference>
<name>A0A1I3ZDK3_9HYPH</name>
<dbReference type="RefSeq" id="WP_244621685.1">
    <property type="nucleotide sequence ID" value="NZ_BSPE01000031.1"/>
</dbReference>
<dbReference type="InterPro" id="IPR010333">
    <property type="entry name" value="VirJ"/>
</dbReference>
<dbReference type="AlphaFoldDB" id="A0A1I3ZDK3"/>
<dbReference type="Gene3D" id="3.40.50.1820">
    <property type="entry name" value="alpha/beta hydrolase"/>
    <property type="match status" value="2"/>
</dbReference>
<dbReference type="Pfam" id="PF06057">
    <property type="entry name" value="VirJ"/>
    <property type="match status" value="1"/>
</dbReference>
<gene>
    <name evidence="2" type="ORF">SAMN04488498_106112</name>
</gene>
<sequence>MTLRKLLIPGAIAAVAAAACGFYFQDAIARLYDPGPAVTVDGDQLEAIPVMQPDGPATGLVILVSDKGGTKKADRDFAEALKKRGLIVLPIDLEMWRKQLDADDGECVYLGSDIEELAKEAQRTLSLDSYFHPVVAGLGEGGTLAYAAVADAPAATVAGAVALDPAPVLRTRLPVCEGAKPTPETGGGFSYALDAPLPATAVLVSEQPLAGESAVGDERFNRTIGKTSADPAARMAMALDAISEAAKHDALAQALPIVDIPTTTKPQALALFYSGDGGWRDIDKSVGDWLAQHGVQVVGVDSLQYFWSERSPESVAKDAADIIARADPSGKLPLAVLGYSFGADTFPFAWPKLPQELRDRIRFVGLLSPSTSTRFQVTVGSWLGLDGDHPVVPAIAALPLDRVLCVYGEDEEDDTACVDPALAAMRRLKVAGGHHYDEDYGALAAKLLGLITAREGA</sequence>
<protein>
    <submittedName>
        <fullName evidence="2">Type IV secretory pathway, VirJ component</fullName>
    </submittedName>
</protein>
<evidence type="ECO:0000313" key="3">
    <source>
        <dbReference type="Proteomes" id="UP000323300"/>
    </source>
</evidence>
<keyword evidence="3" id="KW-1185">Reference proteome</keyword>
<dbReference type="Proteomes" id="UP000323300">
    <property type="component" value="Unassembled WGS sequence"/>
</dbReference>
<dbReference type="SUPFAM" id="SSF53474">
    <property type="entry name" value="alpha/beta-Hydrolases"/>
    <property type="match status" value="2"/>
</dbReference>
<organism evidence="2 3">
    <name type="scientific">Neomesorhizobium albiziae</name>
    <dbReference type="NCBI Taxonomy" id="335020"/>
    <lineage>
        <taxon>Bacteria</taxon>
        <taxon>Pseudomonadati</taxon>
        <taxon>Pseudomonadota</taxon>
        <taxon>Alphaproteobacteria</taxon>
        <taxon>Hyphomicrobiales</taxon>
        <taxon>Phyllobacteriaceae</taxon>
        <taxon>Neomesorhizobium</taxon>
    </lineage>
</organism>
<dbReference type="InterPro" id="IPR029058">
    <property type="entry name" value="AB_hydrolase_fold"/>
</dbReference>
<dbReference type="InterPro" id="IPR011225">
    <property type="entry name" value="IV_sec_VirJ"/>
</dbReference>
<evidence type="ECO:0000313" key="2">
    <source>
        <dbReference type="EMBL" id="SFK42268.1"/>
    </source>
</evidence>
<accession>A0A1I3ZDK3</accession>